<dbReference type="Pfam" id="PF05729">
    <property type="entry name" value="NACHT"/>
    <property type="match status" value="1"/>
</dbReference>
<evidence type="ECO:0000259" key="8">
    <source>
        <dbReference type="PROSITE" id="PS50837"/>
    </source>
</evidence>
<proteinExistence type="predicted"/>
<keyword evidence="4" id="KW-0547">Nucleotide-binding</keyword>
<dbReference type="PROSITE" id="PS50837">
    <property type="entry name" value="NACHT"/>
    <property type="match status" value="1"/>
</dbReference>
<sequence>MDESHKELITTNLVTIMKDLDPSDIYSVLIAGGVLTLDDKDRISTTCPCRRDEAMELISVLLRKGPTAFGVLVDALQFTYPHLYDLLSVGVCTGEDKRVFEYMRSELQHHYKSRLRSICPMPWLQGIRLSLSDIYVERRLLLKTDRNSDGATVTMDNLFTPQETEEIPCRLLIEGTPGIGKSTICQTLAYEWGKQSCGNHCRSPCVHAFDLVLYLHAGHFRAHETVADAIKSHLLPKDCNIISRKIKEVIEAKTLLLIVDAYDEAHSDNTLLDQLIEGSLLRQKTLLLTSRHNFLQDKLKYFDTAFSVEGYDHQQQLEHVARFAKFKKIDTSLFESMLESDEEDTQLLSTRTGLYDLIHKIITRKASERMKLTATEVEDLHLRPLYKLAFDAHQRNEYVLREDDFKDVSCDAEKVCQVGYLAMEVIISRLQEDVRYAFTHRTFLEYLTAKHIALMDQEDRLNWLQDLRYTKYTIRLYTWGYDESFDFRQNEHVLGFLFGLLEDDPESLQQVASVVMDKTHFSEGDPILSLKDDSSCGPPHMLIRLICELHDMPPKLQEMMVKRCPARINIYLRCSARCRRGILFLGNSLRLPRPISLGVDLGYFNTQRISFIAELFKSKNIECSIISITPFNHTTPRNILTELKVGQVDSFRHVIIECGNDSIPSGEVLFGDDLGGLQLDRFGSQCTYRYMQAALGKPLTSISLVWCELDDKCSQLLCELLQNQHLRSVSLESLSHKLKPFLRHLAQLDKLQSCSIAQNEFTQEEGHSLEIILKKNTLDKLTIRYFDFWDCAAVLRDSFPCMTSLRELQLLCYGVPSNNNSILSHLHHLRLHRFTLEAKPTDEDLKALVKALQSWSNLQELKIEFIGFNHDSNTNPNERSLRLLFEAISGCQYLEFLCLKQLKIQDSVIPDVCRMIESLKQLRKFKLEFRNDEIFTQVGLKQLQSLLERKDIATECICWT</sequence>
<keyword evidence="11" id="KW-1185">Reference proteome</keyword>
<evidence type="ECO:0000313" key="9">
    <source>
        <dbReference type="EMBL" id="ELU12887.1"/>
    </source>
</evidence>
<dbReference type="InterPro" id="IPR027417">
    <property type="entry name" value="P-loop_NTPase"/>
</dbReference>
<dbReference type="InterPro" id="IPR011029">
    <property type="entry name" value="DEATH-like_dom_sf"/>
</dbReference>
<dbReference type="SUPFAM" id="SSF47986">
    <property type="entry name" value="DEATH domain"/>
    <property type="match status" value="1"/>
</dbReference>
<evidence type="ECO:0000256" key="2">
    <source>
        <dbReference type="ARBA" id="ARBA00022490"/>
    </source>
</evidence>
<dbReference type="InterPro" id="IPR032675">
    <property type="entry name" value="LRR_dom_sf"/>
</dbReference>
<comment type="subcellular location">
    <subcellularLocation>
        <location evidence="1">Cytoplasm</location>
    </subcellularLocation>
</comment>
<evidence type="ECO:0008006" key="12">
    <source>
        <dbReference type="Google" id="ProtNLM"/>
    </source>
</evidence>
<evidence type="ECO:0000256" key="4">
    <source>
        <dbReference type="ARBA" id="ARBA00022741"/>
    </source>
</evidence>
<dbReference type="PROSITE" id="PS50209">
    <property type="entry name" value="CARD"/>
    <property type="match status" value="1"/>
</dbReference>
<evidence type="ECO:0000259" key="7">
    <source>
        <dbReference type="PROSITE" id="PS50209"/>
    </source>
</evidence>
<dbReference type="Pfam" id="PF00619">
    <property type="entry name" value="CARD"/>
    <property type="match status" value="1"/>
</dbReference>
<dbReference type="OrthoDB" id="6097640at2759"/>
<dbReference type="Gene3D" id="3.40.50.300">
    <property type="entry name" value="P-loop containing nucleotide triphosphate hydrolases"/>
    <property type="match status" value="1"/>
</dbReference>
<reference evidence="9 11" key="2">
    <citation type="journal article" date="2013" name="Nature">
        <title>Insights into bilaterian evolution from three spiralian genomes.</title>
        <authorList>
            <person name="Simakov O."/>
            <person name="Marletaz F."/>
            <person name="Cho S.J."/>
            <person name="Edsinger-Gonzales E."/>
            <person name="Havlak P."/>
            <person name="Hellsten U."/>
            <person name="Kuo D.H."/>
            <person name="Larsson T."/>
            <person name="Lv J."/>
            <person name="Arendt D."/>
            <person name="Savage R."/>
            <person name="Osoegawa K."/>
            <person name="de Jong P."/>
            <person name="Grimwood J."/>
            <person name="Chapman J.A."/>
            <person name="Shapiro H."/>
            <person name="Aerts A."/>
            <person name="Otillar R.P."/>
            <person name="Terry A.Y."/>
            <person name="Boore J.L."/>
            <person name="Grigoriev I.V."/>
            <person name="Lindberg D.R."/>
            <person name="Seaver E.C."/>
            <person name="Weisblat D.A."/>
            <person name="Putnam N.H."/>
            <person name="Rokhsar D.S."/>
        </authorList>
    </citation>
    <scope>NUCLEOTIDE SEQUENCE</scope>
    <source>
        <strain evidence="9 11">I ESC-2004</strain>
    </source>
</reference>
<dbReference type="Gene3D" id="1.10.533.10">
    <property type="entry name" value="Death Domain, Fas"/>
    <property type="match status" value="1"/>
</dbReference>
<dbReference type="GO" id="GO:0042981">
    <property type="term" value="P:regulation of apoptotic process"/>
    <property type="evidence" value="ECO:0007669"/>
    <property type="project" value="InterPro"/>
</dbReference>
<dbReference type="PANTHER" id="PTHR46844">
    <property type="entry name" value="SLR5058 PROTEIN"/>
    <property type="match status" value="1"/>
</dbReference>
<organism evidence="9">
    <name type="scientific">Capitella teleta</name>
    <name type="common">Polychaete worm</name>
    <dbReference type="NCBI Taxonomy" id="283909"/>
    <lineage>
        <taxon>Eukaryota</taxon>
        <taxon>Metazoa</taxon>
        <taxon>Spiralia</taxon>
        <taxon>Lophotrochozoa</taxon>
        <taxon>Annelida</taxon>
        <taxon>Polychaeta</taxon>
        <taxon>Sedentaria</taxon>
        <taxon>Scolecida</taxon>
        <taxon>Capitellidae</taxon>
        <taxon>Capitella</taxon>
    </lineage>
</organism>
<dbReference type="EnsemblMetazoa" id="CapteT198688">
    <property type="protein sequence ID" value="CapteP198688"/>
    <property type="gene ID" value="CapteG198688"/>
</dbReference>
<dbReference type="SUPFAM" id="SSF52047">
    <property type="entry name" value="RNI-like"/>
    <property type="match status" value="1"/>
</dbReference>
<dbReference type="InterPro" id="IPR001315">
    <property type="entry name" value="CARD"/>
</dbReference>
<protein>
    <recommendedName>
        <fullName evidence="12">NACHT domain-containing protein</fullName>
    </recommendedName>
</protein>
<dbReference type="EMBL" id="KB295623">
    <property type="protein sequence ID" value="ELU12887.1"/>
    <property type="molecule type" value="Genomic_DNA"/>
</dbReference>
<dbReference type="Proteomes" id="UP000014760">
    <property type="component" value="Unassembled WGS sequence"/>
</dbReference>
<evidence type="ECO:0000256" key="5">
    <source>
        <dbReference type="ARBA" id="ARBA00022840"/>
    </source>
</evidence>
<dbReference type="GO" id="GO:0005737">
    <property type="term" value="C:cytoplasm"/>
    <property type="evidence" value="ECO:0007669"/>
    <property type="project" value="UniProtKB-SubCell"/>
</dbReference>
<evidence type="ECO:0000256" key="6">
    <source>
        <dbReference type="ARBA" id="ARBA00022859"/>
    </source>
</evidence>
<keyword evidence="3" id="KW-0399">Innate immunity</keyword>
<dbReference type="Gene3D" id="3.80.10.10">
    <property type="entry name" value="Ribonuclease Inhibitor"/>
    <property type="match status" value="1"/>
</dbReference>
<dbReference type="PANTHER" id="PTHR46844:SF1">
    <property type="entry name" value="SLR5058 PROTEIN"/>
    <property type="match status" value="1"/>
</dbReference>
<reference evidence="11" key="1">
    <citation type="submission" date="2012-12" db="EMBL/GenBank/DDBJ databases">
        <authorList>
            <person name="Hellsten U."/>
            <person name="Grimwood J."/>
            <person name="Chapman J.A."/>
            <person name="Shapiro H."/>
            <person name="Aerts A."/>
            <person name="Otillar R.P."/>
            <person name="Terry A.Y."/>
            <person name="Boore J.L."/>
            <person name="Simakov O."/>
            <person name="Marletaz F."/>
            <person name="Cho S.-J."/>
            <person name="Edsinger-Gonzales E."/>
            <person name="Havlak P."/>
            <person name="Kuo D.-H."/>
            <person name="Larsson T."/>
            <person name="Lv J."/>
            <person name="Arendt D."/>
            <person name="Savage R."/>
            <person name="Osoegawa K."/>
            <person name="de Jong P."/>
            <person name="Lindberg D.R."/>
            <person name="Seaver E.C."/>
            <person name="Weisblat D.A."/>
            <person name="Putnam N.H."/>
            <person name="Grigoriev I.V."/>
            <person name="Rokhsar D.S."/>
        </authorList>
    </citation>
    <scope>NUCLEOTIDE SEQUENCE</scope>
    <source>
        <strain evidence="11">I ESC-2004</strain>
    </source>
</reference>
<dbReference type="AlphaFoldDB" id="R7V315"/>
<name>R7V315_CAPTE</name>
<dbReference type="CDD" id="cd01671">
    <property type="entry name" value="CARD"/>
    <property type="match status" value="1"/>
</dbReference>
<feature type="domain" description="NACHT" evidence="8">
    <location>
        <begin position="169"/>
        <end position="291"/>
    </location>
</feature>
<accession>R7V315</accession>
<evidence type="ECO:0000313" key="11">
    <source>
        <dbReference type="Proteomes" id="UP000014760"/>
    </source>
</evidence>
<dbReference type="GO" id="GO:0005524">
    <property type="term" value="F:ATP binding"/>
    <property type="evidence" value="ECO:0007669"/>
    <property type="project" value="UniProtKB-KW"/>
</dbReference>
<keyword evidence="5" id="KW-0067">ATP-binding</keyword>
<dbReference type="SMART" id="SM00114">
    <property type="entry name" value="CARD"/>
    <property type="match status" value="1"/>
</dbReference>
<dbReference type="InterPro" id="IPR007111">
    <property type="entry name" value="NACHT_NTPase"/>
</dbReference>
<evidence type="ECO:0000256" key="1">
    <source>
        <dbReference type="ARBA" id="ARBA00004496"/>
    </source>
</evidence>
<evidence type="ECO:0000313" key="10">
    <source>
        <dbReference type="EnsemblMetazoa" id="CapteP198688"/>
    </source>
</evidence>
<keyword evidence="6" id="KW-0391">Immunity</keyword>
<evidence type="ECO:0000256" key="3">
    <source>
        <dbReference type="ARBA" id="ARBA00022588"/>
    </source>
</evidence>
<dbReference type="STRING" id="283909.R7V315"/>
<gene>
    <name evidence="9" type="ORF">CAPTEDRAFT_198688</name>
</gene>
<dbReference type="HOGENOM" id="CLU_009460_2_1_1"/>
<dbReference type="SUPFAM" id="SSF52540">
    <property type="entry name" value="P-loop containing nucleoside triphosphate hydrolases"/>
    <property type="match status" value="1"/>
</dbReference>
<keyword evidence="2" id="KW-0963">Cytoplasm</keyword>
<dbReference type="EMBL" id="AMQN01000773">
    <property type="status" value="NOT_ANNOTATED_CDS"/>
    <property type="molecule type" value="Genomic_DNA"/>
</dbReference>
<dbReference type="GO" id="GO:0045087">
    <property type="term" value="P:innate immune response"/>
    <property type="evidence" value="ECO:0007669"/>
    <property type="project" value="UniProtKB-KW"/>
</dbReference>
<reference evidence="10" key="3">
    <citation type="submission" date="2015-06" db="UniProtKB">
        <authorList>
            <consortium name="EnsemblMetazoa"/>
        </authorList>
    </citation>
    <scope>IDENTIFICATION</scope>
</reference>
<feature type="domain" description="CARD" evidence="7">
    <location>
        <begin position="1"/>
        <end position="91"/>
    </location>
</feature>